<dbReference type="SUPFAM" id="SSF51126">
    <property type="entry name" value="Pectin lyase-like"/>
    <property type="match status" value="1"/>
</dbReference>
<dbReference type="RefSeq" id="WP_166694234.1">
    <property type="nucleotide sequence ID" value="NZ_WAEL01000014.1"/>
</dbReference>
<reference evidence="1" key="1">
    <citation type="submission" date="2024-05" db="EMBL/GenBank/DDBJ databases">
        <authorList>
            <person name="Jung D.-H."/>
        </authorList>
    </citation>
    <scope>NUCLEOTIDE SEQUENCE</scope>
    <source>
        <strain evidence="1">JA-25</strain>
    </source>
</reference>
<accession>A0ABX0QNJ2</accession>
<dbReference type="Proteomes" id="UP000606008">
    <property type="component" value="Unassembled WGS sequence"/>
</dbReference>
<organism evidence="1 2">
    <name type="scientific">Fibrivirga algicola</name>
    <dbReference type="NCBI Taxonomy" id="2950420"/>
    <lineage>
        <taxon>Bacteria</taxon>
        <taxon>Pseudomonadati</taxon>
        <taxon>Bacteroidota</taxon>
        <taxon>Cytophagia</taxon>
        <taxon>Cytophagales</taxon>
        <taxon>Spirosomataceae</taxon>
        <taxon>Fibrivirga</taxon>
    </lineage>
</organism>
<protein>
    <recommendedName>
        <fullName evidence="3">Right-handed parallel beta-helix repeat-containing protein</fullName>
    </recommendedName>
</protein>
<evidence type="ECO:0008006" key="3">
    <source>
        <dbReference type="Google" id="ProtNLM"/>
    </source>
</evidence>
<evidence type="ECO:0000313" key="1">
    <source>
        <dbReference type="EMBL" id="NID13722.1"/>
    </source>
</evidence>
<proteinExistence type="predicted"/>
<keyword evidence="2" id="KW-1185">Reference proteome</keyword>
<name>A0ABX0QNJ2_9BACT</name>
<evidence type="ECO:0000313" key="2">
    <source>
        <dbReference type="Proteomes" id="UP000606008"/>
    </source>
</evidence>
<dbReference type="InterPro" id="IPR011050">
    <property type="entry name" value="Pectin_lyase_fold/virulence"/>
</dbReference>
<gene>
    <name evidence="1" type="ORF">F7231_26375</name>
</gene>
<sequence length="467" mass="50412">MGRIVTDSPLSIKQALLYVPDILPMIRFVAIALLATCCHITNNQSLAAGRLLPKVPADSSRNRVNVASMTDVSIRSVEALKQFLATPQTNKRALLTGVYDLGTGSAERTGEWNNVLVTSLKGATIRTAGTTAMIFQGTKAVNRVKLDNLTFQSTATGGGYPMLFSNELVSFHGWEIARCRFIGSGTGNYNAFGIIQFSKASNSGGSSTDLYIHDCSFLNVPRMGMEILSQGYDKVRLSNLTITRNRFENRAVNGGEPHRMATSLSGLMTNIYHAYNTSINAKNIAYEFVNVKDALVDSNVAIAKLETAVGYSITDDGRNSTERITVRGGKFDMTSRPFQVYDAKDVHFIGGTYLGHRGVDVNCQNSSFDRLAITVHSTTVESSWQFGGSSSGNTLTNSVISSFGANKAGYHPAFESVVLRSGTSHNKVIGVTTRLGKKVDGIHYTNGSVQNQGAATNSILKSIVQLE</sequence>
<comment type="caution">
    <text evidence="1">The sequence shown here is derived from an EMBL/GenBank/DDBJ whole genome shotgun (WGS) entry which is preliminary data.</text>
</comment>
<dbReference type="EMBL" id="WAEL01000014">
    <property type="protein sequence ID" value="NID13722.1"/>
    <property type="molecule type" value="Genomic_DNA"/>
</dbReference>